<dbReference type="AlphaFoldDB" id="A0A1I7KCG8"/>
<proteinExistence type="predicted"/>
<keyword evidence="2" id="KW-1185">Reference proteome</keyword>
<dbReference type="EMBL" id="FPBV01000015">
    <property type="protein sequence ID" value="SFU95131.1"/>
    <property type="molecule type" value="Genomic_DNA"/>
</dbReference>
<sequence>MVIITNQCPKCGRTSSDSYCKFCRTPMRRFEIEQMTLGLFDDDEKDVQVEPTRPQLQLIPGGRRDLV</sequence>
<dbReference type="STRING" id="392015.SAMN05421543_11529"/>
<dbReference type="Proteomes" id="UP000183508">
    <property type="component" value="Unassembled WGS sequence"/>
</dbReference>
<protein>
    <submittedName>
        <fullName evidence="1">Uncharacterized protein</fullName>
    </submittedName>
</protein>
<evidence type="ECO:0000313" key="2">
    <source>
        <dbReference type="Proteomes" id="UP000183508"/>
    </source>
</evidence>
<name>A0A1I7KCG8_9BACL</name>
<accession>A0A1I7KCG8</accession>
<gene>
    <name evidence="1" type="ORF">SAMN05421543_11529</name>
</gene>
<reference evidence="2" key="1">
    <citation type="submission" date="2016-10" db="EMBL/GenBank/DDBJ databases">
        <authorList>
            <person name="Varghese N."/>
        </authorList>
    </citation>
    <scope>NUCLEOTIDE SEQUENCE [LARGE SCALE GENOMIC DNA]</scope>
    <source>
        <strain evidence="2">DSM 17980</strain>
    </source>
</reference>
<evidence type="ECO:0000313" key="1">
    <source>
        <dbReference type="EMBL" id="SFU95131.1"/>
    </source>
</evidence>
<organism evidence="1 2">
    <name type="scientific">Alicyclobacillus macrosporangiidus</name>
    <dbReference type="NCBI Taxonomy" id="392015"/>
    <lineage>
        <taxon>Bacteria</taxon>
        <taxon>Bacillati</taxon>
        <taxon>Bacillota</taxon>
        <taxon>Bacilli</taxon>
        <taxon>Bacillales</taxon>
        <taxon>Alicyclobacillaceae</taxon>
        <taxon>Alicyclobacillus</taxon>
    </lineage>
</organism>